<sequence>MQQRLRLTRLSSRLALLPRLHLLRTLAHQQFQQEDYRLLRLMGRKTAGATQRLGGISPTLHRPCLVLQAM</sequence>
<name>A0A0D7KBH9_9BURK</name>
<dbReference type="Proteomes" id="UP000032566">
    <property type="component" value="Unassembled WGS sequence"/>
</dbReference>
<accession>A0A0D7KBH9</accession>
<evidence type="ECO:0000313" key="2">
    <source>
        <dbReference type="Proteomes" id="UP000032566"/>
    </source>
</evidence>
<dbReference type="AlphaFoldDB" id="A0A0D7KBH9"/>
<evidence type="ECO:0000313" key="1">
    <source>
        <dbReference type="EMBL" id="KJA11292.1"/>
    </source>
</evidence>
<reference evidence="1 2" key="1">
    <citation type="submission" date="2014-12" db="EMBL/GenBank/DDBJ databases">
        <title>Isolation of bacteria from lake water.</title>
        <authorList>
            <person name="Sheng K.-Y."/>
            <person name="Chin P.-S."/>
            <person name="Chan K.-G."/>
            <person name="Tan G.S."/>
        </authorList>
    </citation>
    <scope>NUCLEOTIDE SEQUENCE [LARGE SCALE GENOMIC DNA]</scope>
    <source>
        <strain evidence="1 2">KY4</strain>
    </source>
</reference>
<gene>
    <name evidence="1" type="ORF">RP29_06085</name>
</gene>
<dbReference type="STRING" id="80878.RP29_06085"/>
<protein>
    <submittedName>
        <fullName evidence="1">Uncharacterized protein</fullName>
    </submittedName>
</protein>
<organism evidence="1 2">
    <name type="scientific">Acidovorax temperans</name>
    <dbReference type="NCBI Taxonomy" id="80878"/>
    <lineage>
        <taxon>Bacteria</taxon>
        <taxon>Pseudomonadati</taxon>
        <taxon>Pseudomonadota</taxon>
        <taxon>Betaproteobacteria</taxon>
        <taxon>Burkholderiales</taxon>
        <taxon>Comamonadaceae</taxon>
        <taxon>Acidovorax</taxon>
    </lineage>
</organism>
<keyword evidence="2" id="KW-1185">Reference proteome</keyword>
<comment type="caution">
    <text evidence="1">The sequence shown here is derived from an EMBL/GenBank/DDBJ whole genome shotgun (WGS) entry which is preliminary data.</text>
</comment>
<proteinExistence type="predicted"/>
<dbReference type="EMBL" id="JXYQ01000017">
    <property type="protein sequence ID" value="KJA11292.1"/>
    <property type="molecule type" value="Genomic_DNA"/>
</dbReference>